<dbReference type="KEGG" id="salf:SMD44_08651"/>
<evidence type="ECO:0000313" key="1">
    <source>
        <dbReference type="EMBL" id="ARX89164.1"/>
    </source>
</evidence>
<accession>A0A1Z1WRZ6</accession>
<proteinExistence type="predicted"/>
<evidence type="ECO:0000313" key="2">
    <source>
        <dbReference type="Proteomes" id="UP000195880"/>
    </source>
</evidence>
<organism evidence="1 2">
    <name type="scientific">Streptomyces alboflavus</name>
    <dbReference type="NCBI Taxonomy" id="67267"/>
    <lineage>
        <taxon>Bacteria</taxon>
        <taxon>Bacillati</taxon>
        <taxon>Actinomycetota</taxon>
        <taxon>Actinomycetes</taxon>
        <taxon>Kitasatosporales</taxon>
        <taxon>Streptomycetaceae</taxon>
        <taxon>Streptomyces</taxon>
    </lineage>
</organism>
<gene>
    <name evidence="1" type="ORF">SMD44_08651</name>
</gene>
<protein>
    <submittedName>
        <fullName evidence="1">Uncharacterized protein</fullName>
    </submittedName>
</protein>
<dbReference type="EMBL" id="CP021748">
    <property type="protein sequence ID" value="ARX89164.1"/>
    <property type="molecule type" value="Genomic_DNA"/>
</dbReference>
<reference evidence="1 2" key="1">
    <citation type="submission" date="2017-05" db="EMBL/GenBank/DDBJ databases">
        <title>Streptomyces alboflavus Genome sequencing and assembly.</title>
        <authorList>
            <person name="Wang Y."/>
            <person name="Du B."/>
            <person name="Ding Y."/>
            <person name="Liu H."/>
            <person name="Hou Q."/>
            <person name="Liu K."/>
            <person name="Wang C."/>
            <person name="Yao L."/>
        </authorList>
    </citation>
    <scope>NUCLEOTIDE SEQUENCE [LARGE SCALE GENOMIC DNA]</scope>
    <source>
        <strain evidence="1 2">MDJK44</strain>
    </source>
</reference>
<keyword evidence="2" id="KW-1185">Reference proteome</keyword>
<name>A0A1Z1WRZ6_9ACTN</name>
<dbReference type="Proteomes" id="UP000195880">
    <property type="component" value="Chromosome"/>
</dbReference>
<dbReference type="RefSeq" id="WP_203348177.1">
    <property type="nucleotide sequence ID" value="NZ_CP021748.1"/>
</dbReference>
<sequence>MLGRAEQLLQEPSVEQVRVAAAAAGLAVAVQGEVARARVQPGASVWARIVLRLCE</sequence>
<dbReference type="AlphaFoldDB" id="A0A1Z1WRZ6"/>